<proteinExistence type="predicted"/>
<name>A0A2U2BY96_9BACT</name>
<evidence type="ECO:0008006" key="3">
    <source>
        <dbReference type="Google" id="ProtNLM"/>
    </source>
</evidence>
<reference evidence="1 2" key="1">
    <citation type="submission" date="2018-05" db="EMBL/GenBank/DDBJ databases">
        <title>Antimicrobial susceptibility testing and genomic analysis of Arcobacter skirrowii strains and one Arcobacter butzleri isolated from German poultry farms.</title>
        <authorList>
            <person name="Haenel I."/>
            <person name="Hotzel H."/>
            <person name="Tomaso H."/>
            <person name="Busch A."/>
        </authorList>
    </citation>
    <scope>NUCLEOTIDE SEQUENCE [LARGE SCALE GENOMIC DNA]</scope>
    <source>
        <strain evidence="2">v</strain>
    </source>
</reference>
<evidence type="ECO:0000313" key="1">
    <source>
        <dbReference type="EMBL" id="PWE19424.1"/>
    </source>
</evidence>
<comment type="caution">
    <text evidence="1">The sequence shown here is derived from an EMBL/GenBank/DDBJ whole genome shotgun (WGS) entry which is preliminary data.</text>
</comment>
<dbReference type="RefSeq" id="WP_109158818.1">
    <property type="nucleotide sequence ID" value="NZ_QEYI01000015.1"/>
</dbReference>
<accession>A0A2U2BY96</accession>
<sequence>MILKKDIFVINPKKEEWGIGKVIDGVGNNVYEVFFTKGGFRKFDKKNNPLVESTEQFSDEIFEHLNRNSVESFTTVSDLQTYFLTNYENGFEGQTYKDRERDYKDKAHNLIVELLEFDVFKDLIECNNYDEIVKRTLKVVNSTNLIFPNEKMALKDGLNTDELKEKFSKILFDVLFNRDDEQSNFEKFIYFLESINADKWTIASYFQFFMYPNEYIFIKPSITQKIAEISAYDIEYTPQLNWNTFSKVQQFSKYFRKNIESLHPKDMIDVQSFIWCVSEK</sequence>
<protein>
    <recommendedName>
        <fullName evidence="3">DUF3553 domain-containing protein</fullName>
    </recommendedName>
</protein>
<gene>
    <name evidence="1" type="ORF">DF188_09910</name>
</gene>
<organism evidence="1 2">
    <name type="scientific">Aliarcobacter skirrowii</name>
    <dbReference type="NCBI Taxonomy" id="28200"/>
    <lineage>
        <taxon>Bacteria</taxon>
        <taxon>Pseudomonadati</taxon>
        <taxon>Campylobacterota</taxon>
        <taxon>Epsilonproteobacteria</taxon>
        <taxon>Campylobacterales</taxon>
        <taxon>Arcobacteraceae</taxon>
        <taxon>Aliarcobacter</taxon>
    </lineage>
</organism>
<dbReference type="EMBL" id="QEYI01000015">
    <property type="protein sequence ID" value="PWE19424.1"/>
    <property type="molecule type" value="Genomic_DNA"/>
</dbReference>
<dbReference type="Proteomes" id="UP000245014">
    <property type="component" value="Unassembled WGS sequence"/>
</dbReference>
<evidence type="ECO:0000313" key="2">
    <source>
        <dbReference type="Proteomes" id="UP000245014"/>
    </source>
</evidence>
<dbReference type="AlphaFoldDB" id="A0A2U2BY96"/>